<dbReference type="OMA" id="VHGYQTR"/>
<dbReference type="Pfam" id="PF15950">
    <property type="entry name" value="DUF4758"/>
    <property type="match status" value="1"/>
</dbReference>
<reference evidence="4" key="1">
    <citation type="submission" date="2025-08" db="UniProtKB">
        <authorList>
            <consortium name="RefSeq"/>
        </authorList>
    </citation>
    <scope>IDENTIFICATION</scope>
    <source>
        <tissue evidence="4">Whole organism</tissue>
    </source>
</reference>
<evidence type="ECO:0000313" key="4">
    <source>
        <dbReference type="RefSeq" id="XP_018013869.1"/>
    </source>
</evidence>
<feature type="region of interest" description="Disordered" evidence="1">
    <location>
        <begin position="739"/>
        <end position="766"/>
    </location>
</feature>
<gene>
    <name evidence="4" type="primary">LOC108670892</name>
</gene>
<accession>A0A8B7NJP6</accession>
<sequence>RSSSAVVTSAQFRLSTYTVRGDALLYHSTALLGAAQLAPVYNPFGGSKDDKPTPAQEQKAKPEARELKTGGPSKFVTKTVYGFLDFTTTVGSTIMVFSPKSESKGEKEVKPSPSRFIVEATPTPQQPRVVAAVNQKTVIASPVILQSSMTEIASPSVVKSSQPTNVITAIPEPAKKPGPRPFRFGQIGDAKRRDPKPPRRHSSNGDRRRLDFSGFRNTNSEGGSTISPITVTGTRVPLPSAAQTLRVTPSEVVVTAKQNFASLSIIDRFTNAIGGKPTKNNDNEDSPSRQQEFKINPDPIIGDSGLPPTGLVTTLGGTLIAGGLTTVHETSVIGTYIKGQYAQVLLSTSRIFQTSTSAGLFDAGVETVKSVIKGSATQFINPASSVALPLEALFTASSASRDGRLDDQPVFLKRRGPPRTESKDDPYVDGLNEDEDDLQRSGTDNRPVFKPVGASFKSNINRPKVQENDSPTTFRPRFTPASSFRFGDTKTASHRTTPPRDRNGKRPFERRRPNGVNRPKIITNRRPVEELVEEEATQVVNEPLVQPTPTLPPTENDGDETLNVQKSKVGDKWIEIATIRSMHTFKVGAKKNTRFVTFTKTYTHEVEPTAFYPRTSNVRRDDINTKSYLEENFQSSPLFENILASSKSFATLPPVDIGEGNLNAILQTVTESFSTTETVLKTSVLPVRKEHLTMQHTLTQTYFITRIVTAIKTIPPVEAFDFIPENSLNEFNDKLLAEGTENDESLLPGELEYDENSETRIKPPSGFRQKDASLAELVGDEVDTDALDEKLNPQFSAALKGTPQLQSGQTLAPESVTKATPQLSPEQLQQLAYLQLMNPYAFGGFPAALQPQVSVTSSPVTITTDVTTTTTRVLRVIFNARPIYTTLTSTEVVRTTLTTYESTTVTATAPPLFGGFPFQGMPFPAG</sequence>
<dbReference type="InterPro" id="IPR031866">
    <property type="entry name" value="DUF4758"/>
</dbReference>
<dbReference type="PANTHER" id="PTHR39072:SF3">
    <property type="entry name" value="RE48511P"/>
    <property type="match status" value="1"/>
</dbReference>
<feature type="compositionally biased region" description="Basic and acidic residues" evidence="1">
    <location>
        <begin position="498"/>
        <end position="512"/>
    </location>
</feature>
<organism evidence="3 4">
    <name type="scientific">Hyalella azteca</name>
    <name type="common">Amphipod</name>
    <dbReference type="NCBI Taxonomy" id="294128"/>
    <lineage>
        <taxon>Eukaryota</taxon>
        <taxon>Metazoa</taxon>
        <taxon>Ecdysozoa</taxon>
        <taxon>Arthropoda</taxon>
        <taxon>Crustacea</taxon>
        <taxon>Multicrustacea</taxon>
        <taxon>Malacostraca</taxon>
        <taxon>Eumalacostraca</taxon>
        <taxon>Peracarida</taxon>
        <taxon>Amphipoda</taxon>
        <taxon>Senticaudata</taxon>
        <taxon>Talitrida</taxon>
        <taxon>Talitroidea</taxon>
        <taxon>Hyalellidae</taxon>
        <taxon>Hyalella</taxon>
    </lineage>
</organism>
<evidence type="ECO:0000256" key="1">
    <source>
        <dbReference type="SAM" id="MobiDB-lite"/>
    </source>
</evidence>
<feature type="compositionally biased region" description="Basic and acidic residues" evidence="1">
    <location>
        <begin position="189"/>
        <end position="211"/>
    </location>
</feature>
<evidence type="ECO:0000313" key="3">
    <source>
        <dbReference type="Proteomes" id="UP000694843"/>
    </source>
</evidence>
<dbReference type="GeneID" id="108670892"/>
<dbReference type="OrthoDB" id="6430068at2759"/>
<feature type="region of interest" description="Disordered" evidence="1">
    <location>
        <begin position="43"/>
        <end position="71"/>
    </location>
</feature>
<feature type="region of interest" description="Disordered" evidence="1">
    <location>
        <begin position="272"/>
        <end position="292"/>
    </location>
</feature>
<feature type="compositionally biased region" description="Basic and acidic residues" evidence="1">
    <location>
        <begin position="47"/>
        <end position="68"/>
    </location>
</feature>
<protein>
    <submittedName>
        <fullName evidence="4">Uncharacterized protein LOC108670892</fullName>
    </submittedName>
</protein>
<evidence type="ECO:0000259" key="2">
    <source>
        <dbReference type="Pfam" id="PF15950"/>
    </source>
</evidence>
<feature type="compositionally biased region" description="Polar residues" evidence="1">
    <location>
        <begin position="215"/>
        <end position="232"/>
    </location>
</feature>
<dbReference type="PANTHER" id="PTHR39072">
    <property type="entry name" value="RE48511P"/>
    <property type="match status" value="1"/>
</dbReference>
<feature type="non-terminal residue" evidence="4">
    <location>
        <position position="1"/>
    </location>
</feature>
<dbReference type="Proteomes" id="UP000694843">
    <property type="component" value="Unplaced"/>
</dbReference>
<dbReference type="RefSeq" id="XP_018013869.1">
    <property type="nucleotide sequence ID" value="XM_018158380.2"/>
</dbReference>
<dbReference type="KEGG" id="hazt:108670892"/>
<dbReference type="AlphaFoldDB" id="A0A8B7NJP6"/>
<keyword evidence="3" id="KW-1185">Reference proteome</keyword>
<feature type="domain" description="DUF4758" evidence="2">
    <location>
        <begin position="274"/>
        <end position="349"/>
    </location>
</feature>
<feature type="region of interest" description="Disordered" evidence="1">
    <location>
        <begin position="405"/>
        <end position="519"/>
    </location>
</feature>
<proteinExistence type="predicted"/>
<feature type="region of interest" description="Disordered" evidence="1">
    <location>
        <begin position="169"/>
        <end position="232"/>
    </location>
</feature>
<name>A0A8B7NJP6_HYAAZ</name>